<evidence type="ECO:0000256" key="1">
    <source>
        <dbReference type="ARBA" id="ARBA00003543"/>
    </source>
</evidence>
<dbReference type="Proteomes" id="UP000198561">
    <property type="component" value="Unassembled WGS sequence"/>
</dbReference>
<keyword evidence="7" id="KW-0066">ATP synthesis</keyword>
<gene>
    <name evidence="9" type="ORF">SAMN05421593_2147</name>
</gene>
<dbReference type="GO" id="GO:0012505">
    <property type="term" value="C:endomembrane system"/>
    <property type="evidence" value="ECO:0007669"/>
    <property type="project" value="UniProtKB-SubCell"/>
</dbReference>
<proteinExistence type="inferred from homology"/>
<dbReference type="InterPro" id="IPR001469">
    <property type="entry name" value="ATP_synth_F1_dsu/esu"/>
</dbReference>
<evidence type="ECO:0000256" key="6">
    <source>
        <dbReference type="ARBA" id="ARBA00023136"/>
    </source>
</evidence>
<name>A0A1H6HGA8_CHRCI</name>
<dbReference type="SUPFAM" id="SSF51344">
    <property type="entry name" value="Epsilon subunit of F1F0-ATP synthase N-terminal domain"/>
    <property type="match status" value="1"/>
</dbReference>
<dbReference type="STRING" id="680127.SAMN05421593_2147"/>
<dbReference type="AlphaFoldDB" id="A0A1H6HGA8"/>
<comment type="function">
    <text evidence="1">Produces ATP from ADP in the presence of a proton gradient across the membrane.</text>
</comment>
<evidence type="ECO:0000256" key="3">
    <source>
        <dbReference type="ARBA" id="ARBA00005712"/>
    </source>
</evidence>
<protein>
    <submittedName>
        <fullName evidence="9">F-type H+-transporting ATPase subunit epsilon</fullName>
    </submittedName>
</protein>
<dbReference type="InterPro" id="IPR020546">
    <property type="entry name" value="ATP_synth_F1_dsu/esu_N"/>
</dbReference>
<dbReference type="EMBL" id="FNWQ01000002">
    <property type="protein sequence ID" value="SEH33120.1"/>
    <property type="molecule type" value="Genomic_DNA"/>
</dbReference>
<comment type="similarity">
    <text evidence="3">Belongs to the ATPase epsilon chain family.</text>
</comment>
<keyword evidence="6" id="KW-0472">Membrane</keyword>
<sequence length="108" mass="11955">MSNFKFQTSNFKFVSMNIKILTPEYVVFEGEVDSVLLPGKNGEFHIMKNHAGIVSSLIGGEVKLFANSIDEAFAKNFTKESGKDSVFAYAIKSGIVEFNHNKGIILCE</sequence>
<dbReference type="Pfam" id="PF02823">
    <property type="entry name" value="ATP-synt_DE_N"/>
    <property type="match status" value="1"/>
</dbReference>
<evidence type="ECO:0000256" key="7">
    <source>
        <dbReference type="ARBA" id="ARBA00023196"/>
    </source>
</evidence>
<dbReference type="Gene3D" id="2.60.15.10">
    <property type="entry name" value="F0F1 ATP synthase delta/epsilon subunit, N-terminal"/>
    <property type="match status" value="1"/>
</dbReference>
<feature type="domain" description="ATP synthase F1 complex delta/epsilon subunit N-terminal" evidence="8">
    <location>
        <begin position="16"/>
        <end position="107"/>
    </location>
</feature>
<dbReference type="GO" id="GO:0045259">
    <property type="term" value="C:proton-transporting ATP synthase complex"/>
    <property type="evidence" value="ECO:0007669"/>
    <property type="project" value="UniProtKB-KW"/>
</dbReference>
<comment type="subcellular location">
    <subcellularLocation>
        <location evidence="2">Endomembrane system</location>
        <topology evidence="2">Peripheral membrane protein</topology>
    </subcellularLocation>
</comment>
<organism evidence="9 10">
    <name type="scientific">Chryseobacterium culicis</name>
    <dbReference type="NCBI Taxonomy" id="680127"/>
    <lineage>
        <taxon>Bacteria</taxon>
        <taxon>Pseudomonadati</taxon>
        <taxon>Bacteroidota</taxon>
        <taxon>Flavobacteriia</taxon>
        <taxon>Flavobacteriales</taxon>
        <taxon>Weeksellaceae</taxon>
        <taxon>Chryseobacterium group</taxon>
        <taxon>Chryseobacterium</taxon>
    </lineage>
</organism>
<accession>A0A1H6HGA8</accession>
<evidence type="ECO:0000259" key="8">
    <source>
        <dbReference type="Pfam" id="PF02823"/>
    </source>
</evidence>
<evidence type="ECO:0000256" key="4">
    <source>
        <dbReference type="ARBA" id="ARBA00022448"/>
    </source>
</evidence>
<dbReference type="CDD" id="cd12152">
    <property type="entry name" value="F1-ATPase_delta"/>
    <property type="match status" value="1"/>
</dbReference>
<evidence type="ECO:0000313" key="9">
    <source>
        <dbReference type="EMBL" id="SEH33120.1"/>
    </source>
</evidence>
<keyword evidence="7" id="KW-0139">CF(1)</keyword>
<dbReference type="GO" id="GO:0046933">
    <property type="term" value="F:proton-transporting ATP synthase activity, rotational mechanism"/>
    <property type="evidence" value="ECO:0007669"/>
    <property type="project" value="InterPro"/>
</dbReference>
<dbReference type="InterPro" id="IPR036771">
    <property type="entry name" value="ATPsynth_dsu/esu_N"/>
</dbReference>
<keyword evidence="4" id="KW-0813">Transport</keyword>
<evidence type="ECO:0000313" key="10">
    <source>
        <dbReference type="Proteomes" id="UP000198561"/>
    </source>
</evidence>
<evidence type="ECO:0000256" key="2">
    <source>
        <dbReference type="ARBA" id="ARBA00004184"/>
    </source>
</evidence>
<keyword evidence="5" id="KW-0406">Ion transport</keyword>
<reference evidence="9 10" key="1">
    <citation type="submission" date="2016-10" db="EMBL/GenBank/DDBJ databases">
        <authorList>
            <person name="de Groot N.N."/>
        </authorList>
    </citation>
    <scope>NUCLEOTIDE SEQUENCE [LARGE SCALE GENOMIC DNA]</scope>
    <source>
        <strain evidence="9 10">DSM 23031</strain>
    </source>
</reference>
<evidence type="ECO:0000256" key="5">
    <source>
        <dbReference type="ARBA" id="ARBA00023065"/>
    </source>
</evidence>